<evidence type="ECO:0000256" key="2">
    <source>
        <dbReference type="ARBA" id="ARBA00006064"/>
    </source>
</evidence>
<feature type="non-terminal residue" evidence="12">
    <location>
        <position position="1"/>
    </location>
</feature>
<protein>
    <recommendedName>
        <fullName evidence="3">Genome polyprotein</fullName>
    </recommendedName>
</protein>
<dbReference type="KEGG" id="vg:40525269"/>
<dbReference type="RefSeq" id="YP_009665124.1">
    <property type="nucleotide sequence ID" value="NC_043140.1"/>
</dbReference>
<evidence type="ECO:0000256" key="9">
    <source>
        <dbReference type="ARBA" id="ARBA00029405"/>
    </source>
</evidence>
<evidence type="ECO:0000256" key="11">
    <source>
        <dbReference type="SAM" id="MobiDB-lite"/>
    </source>
</evidence>
<feature type="compositionally biased region" description="Low complexity" evidence="11">
    <location>
        <begin position="130"/>
        <end position="140"/>
    </location>
</feature>
<name>O70792_9POTV</name>
<keyword evidence="4" id="KW-0696">RNA-directed RNA polymerase</keyword>
<dbReference type="SUPFAM" id="SSF56672">
    <property type="entry name" value="DNA/RNA polymerases"/>
    <property type="match status" value="1"/>
</dbReference>
<dbReference type="GO" id="GO:0019028">
    <property type="term" value="C:viral capsid"/>
    <property type="evidence" value="ECO:0007669"/>
    <property type="project" value="UniProtKB-KW"/>
</dbReference>
<evidence type="ECO:0000256" key="1">
    <source>
        <dbReference type="ARBA" id="ARBA00004328"/>
    </source>
</evidence>
<evidence type="ECO:0000313" key="12">
    <source>
        <dbReference type="EMBL" id="BAA25144.1"/>
    </source>
</evidence>
<evidence type="ECO:0000256" key="3">
    <source>
        <dbReference type="ARBA" id="ARBA00020107"/>
    </source>
</evidence>
<comment type="subcellular location">
    <subcellularLocation>
        <location evidence="1">Virion</location>
    </subcellularLocation>
</comment>
<dbReference type="Pfam" id="PF00767">
    <property type="entry name" value="Poty_coat"/>
    <property type="match status" value="1"/>
</dbReference>
<dbReference type="InterPro" id="IPR043502">
    <property type="entry name" value="DNA/RNA_pol_sf"/>
</dbReference>
<keyword evidence="7" id="KW-0548">Nucleotidyltransferase</keyword>
<dbReference type="EMBL" id="AB011404">
    <property type="protein sequence ID" value="BAA25144.1"/>
    <property type="molecule type" value="Genomic_RNA"/>
</dbReference>
<keyword evidence="5" id="KW-0167">Capsid protein</keyword>
<accession>O70792</accession>
<organism evidence="12 13">
    <name type="scientific">Calanthe mild mosaic virus</name>
    <dbReference type="NCBI Taxonomy" id="73840"/>
    <lineage>
        <taxon>Viruses</taxon>
        <taxon>Riboviria</taxon>
        <taxon>Orthornavirae</taxon>
        <taxon>Pisuviricota</taxon>
        <taxon>Stelpaviricetes</taxon>
        <taxon>Patatavirales</taxon>
        <taxon>Potyviridae</taxon>
        <taxon>Potyvirus</taxon>
        <taxon>Potyvirus callanthis</taxon>
    </lineage>
</organism>
<keyword evidence="6" id="KW-0808">Transferase</keyword>
<comment type="function">
    <text evidence="9">Involved in aphid transmission, cell-to-cell and systemis movement, encapsidation of the viral RNA and in the regulation of viral RNA amplification.</text>
</comment>
<dbReference type="GO" id="GO:0003968">
    <property type="term" value="F:RNA-directed RNA polymerase activity"/>
    <property type="evidence" value="ECO:0007669"/>
    <property type="project" value="UniProtKB-KW"/>
</dbReference>
<evidence type="ECO:0000256" key="4">
    <source>
        <dbReference type="ARBA" id="ARBA00022484"/>
    </source>
</evidence>
<evidence type="ECO:0000256" key="8">
    <source>
        <dbReference type="ARBA" id="ARBA00022844"/>
    </source>
</evidence>
<feature type="region of interest" description="Disordered" evidence="11">
    <location>
        <begin position="130"/>
        <end position="160"/>
    </location>
</feature>
<comment type="similarity">
    <text evidence="2 10">Belongs to the potyviridae genome polyprotein family.</text>
</comment>
<dbReference type="InterPro" id="IPR001592">
    <property type="entry name" value="Poty_coat"/>
</dbReference>
<keyword evidence="8" id="KW-0946">Virion</keyword>
<proteinExistence type="inferred from homology"/>
<evidence type="ECO:0000256" key="10">
    <source>
        <dbReference type="RuleBase" id="RU003351"/>
    </source>
</evidence>
<evidence type="ECO:0000256" key="7">
    <source>
        <dbReference type="ARBA" id="ARBA00022695"/>
    </source>
</evidence>
<evidence type="ECO:0000256" key="5">
    <source>
        <dbReference type="ARBA" id="ARBA00022561"/>
    </source>
</evidence>
<evidence type="ECO:0000256" key="6">
    <source>
        <dbReference type="ARBA" id="ARBA00022679"/>
    </source>
</evidence>
<keyword evidence="13" id="KW-1185">Reference proteome</keyword>
<reference evidence="12 13" key="1">
    <citation type="journal article" date="1998" name="J. Phytopathol.">
        <title>Calanthe mild mosaic virus, a new potyvirus from Calanthe Orchid.</title>
        <authorList>
            <person name="Gara I.W."/>
            <person name="Kondo H."/>
            <person name="Maeda T."/>
            <person name="Tamada T."/>
            <person name="Inouye N."/>
        </authorList>
    </citation>
    <scope>NUCLEOTIDE SEQUENCE [LARGE SCALE GENOMIC DNA]</scope>
</reference>
<dbReference type="GeneID" id="40525269"/>
<sequence>FIPKLDQERIVSILEWDRSKEISHRAEAICAAMIEAWGYSELLTEIRRFYDWLMDLPEFRDLANCGVFPYISETALRKLYTNKDAHMDELEAYYKAMNVEDEGEFDIVTLQGDKSELDAGLSAEKKNTSDLSKALSSDASGSKEKDVDTGSRGNPVPRLKSMGRKMKLPKIGKEVTLNLEHLLEYKPEQEDLSNARATHKQFGIWHRTIMEELDITEEQMKVVMNGFMVWCIENGTSPNINGVWTMMDGEEQVEFPIKPFVENAKPTLRQIMHHFSDAAEAYIEFRNAERSYIPRYALIRNLRDSSLARFAFDFYEMNSKTPTRAREAHLQMKAAALANVSTRMFGLDGNIATQEENTERHIATDVNTNMHTLNGARYM</sequence>
<dbReference type="Proteomes" id="UP000232790">
    <property type="component" value="Segment"/>
</dbReference>
<evidence type="ECO:0000313" key="13">
    <source>
        <dbReference type="Proteomes" id="UP000232790"/>
    </source>
</evidence>